<accession>A0A248LKL7</accession>
<evidence type="ECO:0000313" key="4">
    <source>
        <dbReference type="Proteomes" id="UP000197424"/>
    </source>
</evidence>
<organism evidence="3 4">
    <name type="scientific">Laribacter hongkongensis</name>
    <dbReference type="NCBI Taxonomy" id="168471"/>
    <lineage>
        <taxon>Bacteria</taxon>
        <taxon>Pseudomonadati</taxon>
        <taxon>Pseudomonadota</taxon>
        <taxon>Betaproteobacteria</taxon>
        <taxon>Neisseriales</taxon>
        <taxon>Aquaspirillaceae</taxon>
        <taxon>Laribacter</taxon>
    </lineage>
</organism>
<dbReference type="GO" id="GO:0016491">
    <property type="term" value="F:oxidoreductase activity"/>
    <property type="evidence" value="ECO:0007669"/>
    <property type="project" value="UniProtKB-KW"/>
</dbReference>
<dbReference type="Gene3D" id="3.30.9.10">
    <property type="entry name" value="D-Amino Acid Oxidase, subunit A, domain 2"/>
    <property type="match status" value="1"/>
</dbReference>
<dbReference type="PROSITE" id="PS50206">
    <property type="entry name" value="RHODANESE_3"/>
    <property type="match status" value="1"/>
</dbReference>
<dbReference type="PANTHER" id="PTHR13847">
    <property type="entry name" value="SARCOSINE DEHYDROGENASE-RELATED"/>
    <property type="match status" value="1"/>
</dbReference>
<dbReference type="Proteomes" id="UP000197424">
    <property type="component" value="Chromosome"/>
</dbReference>
<proteinExistence type="predicted"/>
<protein>
    <submittedName>
        <fullName evidence="3">FAD-dependent oxidoreductase</fullName>
    </submittedName>
</protein>
<dbReference type="InterPro" id="IPR001763">
    <property type="entry name" value="Rhodanese-like_dom"/>
</dbReference>
<reference evidence="4" key="1">
    <citation type="submission" date="2017-06" db="EMBL/GenBank/DDBJ databases">
        <title>Whole genome sequence of Laribacter hongkongensis LHGZ1.</title>
        <authorList>
            <person name="Chen D."/>
            <person name="Wu H."/>
            <person name="Chen J."/>
        </authorList>
    </citation>
    <scope>NUCLEOTIDE SEQUENCE [LARGE SCALE GENOMIC DNA]</scope>
    <source>
        <strain evidence="4">LHGZ1</strain>
    </source>
</reference>
<dbReference type="SUPFAM" id="SSF51905">
    <property type="entry name" value="FAD/NAD(P)-binding domain"/>
    <property type="match status" value="1"/>
</dbReference>
<dbReference type="AlphaFoldDB" id="A0A248LKL7"/>
<evidence type="ECO:0000313" key="3">
    <source>
        <dbReference type="EMBL" id="ASJ25059.1"/>
    </source>
</evidence>
<dbReference type="PANTHER" id="PTHR13847:SF281">
    <property type="entry name" value="FAD DEPENDENT OXIDOREDUCTASE DOMAIN-CONTAINING PROTEIN"/>
    <property type="match status" value="1"/>
</dbReference>
<dbReference type="GO" id="GO:0005737">
    <property type="term" value="C:cytoplasm"/>
    <property type="evidence" value="ECO:0007669"/>
    <property type="project" value="TreeGrafter"/>
</dbReference>
<sequence length="435" mass="47829">MPSLLACDRQPHAASCYAHYAEGLPLRAPLAGEVTTSVCVVGGGLSGLSAALELALAGVPVILLEGSRLGWAASGRNGGQVINGYACGQPWLEAQLGQDDALRMWRWSLEGVEMIRQRCRRYAIDCDLQFGYVQVANHPRHMDALIDQVEQMELAYQYPELTLMDRGALRYHVASDRYLGGMFDNCSGHLHPLRYTLGLAQALEEEGGRIHEGSCVRNLDFTGGKVRVETADGVVRCDQVVLAGNAHLGRLVPELRRKIMPVGTYMIATEPLGRRVYDVLPTGAAVCDSRHILDYFRLSAEGRLLFGGKVSYSGWTPWRVQQGLRRNMLKVFPHLADVRIDHCWGGLVDISRSRAPHLGRFAAGRAFYMQGFSGHGVALSGLAGRVIAEAVQGKDRRLAVFERLRHADFPGGSLLRRPALMAGMCAFRLRDWLPG</sequence>
<dbReference type="OrthoDB" id="9342835at2"/>
<name>A0A248LKL7_9NEIS</name>
<dbReference type="EMBL" id="CP022115">
    <property type="protein sequence ID" value="ASJ25059.1"/>
    <property type="molecule type" value="Genomic_DNA"/>
</dbReference>
<dbReference type="InterPro" id="IPR006076">
    <property type="entry name" value="FAD-dep_OxRdtase"/>
</dbReference>
<evidence type="ECO:0000259" key="2">
    <source>
        <dbReference type="PROSITE" id="PS50206"/>
    </source>
</evidence>
<dbReference type="RefSeq" id="WP_088861082.1">
    <property type="nucleotide sequence ID" value="NZ_CP022115.1"/>
</dbReference>
<feature type="domain" description="Rhodanese" evidence="2">
    <location>
        <begin position="42"/>
        <end position="80"/>
    </location>
</feature>
<dbReference type="InterPro" id="IPR036188">
    <property type="entry name" value="FAD/NAD-bd_sf"/>
</dbReference>
<gene>
    <name evidence="3" type="ORF">LHGZ1_2228</name>
</gene>
<evidence type="ECO:0000256" key="1">
    <source>
        <dbReference type="ARBA" id="ARBA00023002"/>
    </source>
</evidence>
<keyword evidence="1" id="KW-0560">Oxidoreductase</keyword>
<dbReference type="Pfam" id="PF01266">
    <property type="entry name" value="DAO"/>
    <property type="match status" value="1"/>
</dbReference>
<dbReference type="Gene3D" id="3.50.50.60">
    <property type="entry name" value="FAD/NAD(P)-binding domain"/>
    <property type="match status" value="1"/>
</dbReference>